<accession>A0A2M4DIC9</accession>
<dbReference type="AlphaFoldDB" id="A0A2M4DIC9"/>
<feature type="chain" id="PRO_5014798700" evidence="1">
    <location>
        <begin position="21"/>
        <end position="81"/>
    </location>
</feature>
<organism evidence="2">
    <name type="scientific">Anopheles darlingi</name>
    <name type="common">Mosquito</name>
    <dbReference type="NCBI Taxonomy" id="43151"/>
    <lineage>
        <taxon>Eukaryota</taxon>
        <taxon>Metazoa</taxon>
        <taxon>Ecdysozoa</taxon>
        <taxon>Arthropoda</taxon>
        <taxon>Hexapoda</taxon>
        <taxon>Insecta</taxon>
        <taxon>Pterygota</taxon>
        <taxon>Neoptera</taxon>
        <taxon>Endopterygota</taxon>
        <taxon>Diptera</taxon>
        <taxon>Nematocera</taxon>
        <taxon>Culicoidea</taxon>
        <taxon>Culicidae</taxon>
        <taxon>Anophelinae</taxon>
        <taxon>Anopheles</taxon>
    </lineage>
</organism>
<protein>
    <submittedName>
        <fullName evidence="2">Putative secreted protein</fullName>
    </submittedName>
</protein>
<keyword evidence="1" id="KW-0732">Signal</keyword>
<dbReference type="EMBL" id="GGFL01013107">
    <property type="protein sequence ID" value="MBW77285.1"/>
    <property type="molecule type" value="Transcribed_RNA"/>
</dbReference>
<feature type="signal peptide" evidence="1">
    <location>
        <begin position="1"/>
        <end position="20"/>
    </location>
</feature>
<reference evidence="2" key="1">
    <citation type="submission" date="2018-01" db="EMBL/GenBank/DDBJ databases">
        <title>An insight into the sialome of Amazonian anophelines.</title>
        <authorList>
            <person name="Ribeiro J.M."/>
            <person name="Scarpassa V."/>
            <person name="Calvo E."/>
        </authorList>
    </citation>
    <scope>NUCLEOTIDE SEQUENCE</scope>
</reference>
<proteinExistence type="predicted"/>
<name>A0A2M4DIC9_ANODA</name>
<sequence length="81" mass="8911">MLSVSLLACLSTFLFSRIHTTTMWRCGVDVESCTDNAMQSETLTFQPLPENWSTMGALSVKYGEREGAHSTDCIVGTTTED</sequence>
<evidence type="ECO:0000256" key="1">
    <source>
        <dbReference type="SAM" id="SignalP"/>
    </source>
</evidence>
<evidence type="ECO:0000313" key="2">
    <source>
        <dbReference type="EMBL" id="MBW77285.1"/>
    </source>
</evidence>